<reference evidence="3 4" key="1">
    <citation type="submission" date="2023-12" db="EMBL/GenBank/DDBJ databases">
        <title>the genome sequence of Hyalangium sp. s54d21.</title>
        <authorList>
            <person name="Zhang X."/>
        </authorList>
    </citation>
    <scope>NUCLEOTIDE SEQUENCE [LARGE SCALE GENOMIC DNA]</scope>
    <source>
        <strain evidence="4">s54d21</strain>
    </source>
</reference>
<feature type="domain" description="J" evidence="2">
    <location>
        <begin position="185"/>
        <end position="247"/>
    </location>
</feature>
<dbReference type="SUPFAM" id="SSF46565">
    <property type="entry name" value="Chaperone J-domain"/>
    <property type="match status" value="1"/>
</dbReference>
<dbReference type="Gene3D" id="1.10.287.110">
    <property type="entry name" value="DnaJ domain"/>
    <property type="match status" value="1"/>
</dbReference>
<dbReference type="EMBL" id="JAXIVS010000002">
    <property type="protein sequence ID" value="MDY7225902.1"/>
    <property type="molecule type" value="Genomic_DNA"/>
</dbReference>
<feature type="compositionally biased region" description="Low complexity" evidence="1">
    <location>
        <begin position="154"/>
        <end position="170"/>
    </location>
</feature>
<dbReference type="InterPro" id="IPR001623">
    <property type="entry name" value="DnaJ_domain"/>
</dbReference>
<feature type="region of interest" description="Disordered" evidence="1">
    <location>
        <begin position="133"/>
        <end position="201"/>
    </location>
</feature>
<name>A0ABU5GXI6_9BACT</name>
<accession>A0ABU5GXI6</accession>
<evidence type="ECO:0000313" key="3">
    <source>
        <dbReference type="EMBL" id="MDY7225902.1"/>
    </source>
</evidence>
<dbReference type="Pfam" id="PF00226">
    <property type="entry name" value="DnaJ"/>
    <property type="match status" value="1"/>
</dbReference>
<evidence type="ECO:0000313" key="4">
    <source>
        <dbReference type="Proteomes" id="UP001291309"/>
    </source>
</evidence>
<organism evidence="3 4">
    <name type="scientific">Hyalangium rubrum</name>
    <dbReference type="NCBI Taxonomy" id="3103134"/>
    <lineage>
        <taxon>Bacteria</taxon>
        <taxon>Pseudomonadati</taxon>
        <taxon>Myxococcota</taxon>
        <taxon>Myxococcia</taxon>
        <taxon>Myxococcales</taxon>
        <taxon>Cystobacterineae</taxon>
        <taxon>Archangiaceae</taxon>
        <taxon>Hyalangium</taxon>
    </lineage>
</organism>
<proteinExistence type="predicted"/>
<dbReference type="CDD" id="cd06257">
    <property type="entry name" value="DnaJ"/>
    <property type="match status" value="1"/>
</dbReference>
<dbReference type="RefSeq" id="WP_321544628.1">
    <property type="nucleotide sequence ID" value="NZ_JAXIVS010000002.1"/>
</dbReference>
<sequence>MVHVLFFSDRQVRDKLFALVDGTRGPLLVTGVRHGPSMRPPEEREPFDTLEASFGHTLTQVLVADEGTVEGMWRDPLGDLGERLYPRSKQEAYAASSGFLLLEGGRPRAVLRKRGVPREDLWYLQEALSQLSSRIPAPDPARKPGPRRQAAPSGARAGPGDPTPPRGTRAQAEPPPPPPQPTGRDPWQVLGIAPGTPKEEAKRAFRALVTRYHPDKVAHMAPEFQELAERKTRELLEAWAELEKTLA</sequence>
<keyword evidence="4" id="KW-1185">Reference proteome</keyword>
<dbReference type="PROSITE" id="PS50076">
    <property type="entry name" value="DNAJ_2"/>
    <property type="match status" value="1"/>
</dbReference>
<evidence type="ECO:0000256" key="1">
    <source>
        <dbReference type="SAM" id="MobiDB-lite"/>
    </source>
</evidence>
<dbReference type="Proteomes" id="UP001291309">
    <property type="component" value="Unassembled WGS sequence"/>
</dbReference>
<dbReference type="SMART" id="SM00271">
    <property type="entry name" value="DnaJ"/>
    <property type="match status" value="1"/>
</dbReference>
<protein>
    <submittedName>
        <fullName evidence="3">J domain-containing protein</fullName>
    </submittedName>
</protein>
<dbReference type="InterPro" id="IPR036869">
    <property type="entry name" value="J_dom_sf"/>
</dbReference>
<gene>
    <name evidence="3" type="ORF">SYV04_05890</name>
</gene>
<evidence type="ECO:0000259" key="2">
    <source>
        <dbReference type="PROSITE" id="PS50076"/>
    </source>
</evidence>
<comment type="caution">
    <text evidence="3">The sequence shown here is derived from an EMBL/GenBank/DDBJ whole genome shotgun (WGS) entry which is preliminary data.</text>
</comment>